<evidence type="ECO:0000256" key="2">
    <source>
        <dbReference type="SAM" id="MobiDB-lite"/>
    </source>
</evidence>
<dbReference type="Proteomes" id="UP000574390">
    <property type="component" value="Unassembled WGS sequence"/>
</dbReference>
<dbReference type="EMBL" id="JABANM010016388">
    <property type="protein sequence ID" value="KAF4729529.1"/>
    <property type="molecule type" value="Genomic_DNA"/>
</dbReference>
<protein>
    <submittedName>
        <fullName evidence="3">Uncharacterized protein</fullName>
    </submittedName>
</protein>
<proteinExistence type="predicted"/>
<feature type="non-terminal residue" evidence="3">
    <location>
        <position position="1"/>
    </location>
</feature>
<accession>A0A7J6S984</accession>
<feature type="region of interest" description="Disordered" evidence="2">
    <location>
        <begin position="627"/>
        <end position="657"/>
    </location>
</feature>
<sequence length="657" mass="71588">SGDMLERIQELEAELSILHSTSVTAPTTSPAGGDDGERKVPSQADLIQEQLRRKGTINVNSAIGLVEPMERICETLMEVVAYAEEEEARTAELLEVRAKSGALGKSAEEGGKVPEEAVRHPILLKLSDLEGQIKHLNSQAAEANVEARRAHRVLRDLVKIGFHVGDQTDMVPSREKAEEMITSMEEVVNSIVMATGLAREIEAEQKRIAEEEAAAAAAAAAEEDGGNLEADGEGGKEDDEEEAAGHQEGGPEEAMHPLIKTMKTLQKEIDFIQDYVADTEDLLEAVTGGTAANSGEPQGLFGLQVQQLQTALLAKEEELARLEEQLKNRGEEAQMIVKLQKDLTDTEIRRGCLQGELEVTKMEMTRLKTKGFVLKQRERKSTTTTVLAKGSVKEGEAADVEGLKRLLAAKQAEADMYKSAVADRPLNNAAAVMKQQNDIIHELNNEIVKLQNEASARGTAAGGGKAGHAALVASGRANKQVKDLQEALLNAQQDVKHLMLEMRYHHNKTSQLASDNQMLAKDNQTMQAKLLEMANKMEAMQQTLRHREIELADPRHMIKQTRDQVLLPGDKVSGLLSAGFGRQGYGMPPSLGLGHPTLTRALGDFPKGAAFPQSSLMVEELKTTGILPKRPHPMSTTERARPVYNGYPETGDLKDPH</sequence>
<gene>
    <name evidence="3" type="ORF">FOZ62_012535</name>
</gene>
<feature type="compositionally biased region" description="Acidic residues" evidence="2">
    <location>
        <begin position="221"/>
        <end position="242"/>
    </location>
</feature>
<evidence type="ECO:0000256" key="1">
    <source>
        <dbReference type="SAM" id="Coils"/>
    </source>
</evidence>
<feature type="compositionally biased region" description="Low complexity" evidence="2">
    <location>
        <begin position="20"/>
        <end position="31"/>
    </location>
</feature>
<dbReference type="AlphaFoldDB" id="A0A7J6S984"/>
<evidence type="ECO:0000313" key="4">
    <source>
        <dbReference type="Proteomes" id="UP000574390"/>
    </source>
</evidence>
<reference evidence="3 4" key="1">
    <citation type="submission" date="2020-04" db="EMBL/GenBank/DDBJ databases">
        <title>Perkinsus olseni comparative genomics.</title>
        <authorList>
            <person name="Bogema D.R."/>
        </authorList>
    </citation>
    <scope>NUCLEOTIDE SEQUENCE [LARGE SCALE GENOMIC DNA]</scope>
    <source>
        <strain evidence="3">ATCC PRA-205</strain>
    </source>
</reference>
<comment type="caution">
    <text evidence="3">The sequence shown here is derived from an EMBL/GenBank/DDBJ whole genome shotgun (WGS) entry which is preliminary data.</text>
</comment>
<name>A0A7J6S984_PEROL</name>
<keyword evidence="1" id="KW-0175">Coiled coil</keyword>
<feature type="region of interest" description="Disordered" evidence="2">
    <location>
        <begin position="212"/>
        <end position="255"/>
    </location>
</feature>
<feature type="coiled-coil region" evidence="1">
    <location>
        <begin position="305"/>
        <end position="332"/>
    </location>
</feature>
<feature type="region of interest" description="Disordered" evidence="2">
    <location>
        <begin position="17"/>
        <end position="40"/>
    </location>
</feature>
<evidence type="ECO:0000313" key="3">
    <source>
        <dbReference type="EMBL" id="KAF4729529.1"/>
    </source>
</evidence>
<feature type="coiled-coil region" evidence="1">
    <location>
        <begin position="426"/>
        <end position="543"/>
    </location>
</feature>
<organism evidence="3 4">
    <name type="scientific">Perkinsus olseni</name>
    <name type="common">Perkinsus atlanticus</name>
    <dbReference type="NCBI Taxonomy" id="32597"/>
    <lineage>
        <taxon>Eukaryota</taxon>
        <taxon>Sar</taxon>
        <taxon>Alveolata</taxon>
        <taxon>Perkinsozoa</taxon>
        <taxon>Perkinsea</taxon>
        <taxon>Perkinsida</taxon>
        <taxon>Perkinsidae</taxon>
        <taxon>Perkinsus</taxon>
    </lineage>
</organism>